<proteinExistence type="predicted"/>
<dbReference type="Proteomes" id="UP001163336">
    <property type="component" value="Chromosome"/>
</dbReference>
<protein>
    <submittedName>
        <fullName evidence="1">Uncharacterized protein</fullName>
    </submittedName>
</protein>
<organism evidence="1 2">
    <name type="scientific">Massilia varians</name>
    <dbReference type="NCBI Taxonomy" id="457921"/>
    <lineage>
        <taxon>Bacteria</taxon>
        <taxon>Pseudomonadati</taxon>
        <taxon>Pseudomonadota</taxon>
        <taxon>Betaproteobacteria</taxon>
        <taxon>Burkholderiales</taxon>
        <taxon>Oxalobacteraceae</taxon>
        <taxon>Telluria group</taxon>
        <taxon>Massilia</taxon>
    </lineage>
</organism>
<name>A0ABN6T5U5_9BURK</name>
<dbReference type="EMBL" id="AP026966">
    <property type="protein sequence ID" value="BDT57627.1"/>
    <property type="molecule type" value="Genomic_DNA"/>
</dbReference>
<evidence type="ECO:0000313" key="2">
    <source>
        <dbReference type="Proteomes" id="UP001163336"/>
    </source>
</evidence>
<gene>
    <name evidence="1" type="ORF">MasN3_11210</name>
</gene>
<dbReference type="RefSeq" id="WP_281912941.1">
    <property type="nucleotide sequence ID" value="NZ_AP026966.1"/>
</dbReference>
<accession>A0ABN6T5U5</accession>
<reference evidence="1" key="1">
    <citation type="submission" date="2022-11" db="EMBL/GenBank/DDBJ databases">
        <title>Isolation and characterization of PLA-degrading bacterium Massilia sp. from Antarctic soil.</title>
        <authorList>
            <person name="Sato K."/>
            <person name="Gomez-Fuentes C."/>
            <person name="Ahmad S.A."/>
            <person name="Zulkharnain A."/>
        </authorList>
    </citation>
    <scope>NUCLEOTIDE SEQUENCE</scope>
    <source>
        <strain evidence="1">N-3</strain>
    </source>
</reference>
<sequence length="139" mass="15085">MSTVNLDELEGAAMMVEDGGGSVTAMVSRDTGMIHLLNDEYMDEEAPTPAASGGGDRYVPVPPAGTLGIGDGLVLRFAATHLADDQETVRDMFRDRNTEGFARLLEERGAGDAWERFHAQATRSALRRWCEENGLQLAE</sequence>
<evidence type="ECO:0000313" key="1">
    <source>
        <dbReference type="EMBL" id="BDT57627.1"/>
    </source>
</evidence>
<keyword evidence="2" id="KW-1185">Reference proteome</keyword>